<evidence type="ECO:0000313" key="3">
    <source>
        <dbReference type="Proteomes" id="UP001556098"/>
    </source>
</evidence>
<name>A0ABV3RSJ0_9RHOB</name>
<dbReference type="PANTHER" id="PTHR46564:SF1">
    <property type="entry name" value="TRANSPOSASE"/>
    <property type="match status" value="1"/>
</dbReference>
<dbReference type="PANTHER" id="PTHR46564">
    <property type="entry name" value="TRANSPOSASE"/>
    <property type="match status" value="1"/>
</dbReference>
<accession>A0ABV3RSJ0</accession>
<comment type="caution">
    <text evidence="2">The sequence shown here is derived from an EMBL/GenBank/DDBJ whole genome shotgun (WGS) entry which is preliminary data.</text>
</comment>
<dbReference type="EMBL" id="JBFNXX010000024">
    <property type="protein sequence ID" value="MEW9921915.1"/>
    <property type="molecule type" value="Genomic_DNA"/>
</dbReference>
<gene>
    <name evidence="2" type="ORF">AB2B41_20085</name>
</gene>
<organism evidence="2 3">
    <name type="scientific">Sulfitobacter sediminis</name>
    <dbReference type="NCBI Taxonomy" id="3234186"/>
    <lineage>
        <taxon>Bacteria</taxon>
        <taxon>Pseudomonadati</taxon>
        <taxon>Pseudomonadota</taxon>
        <taxon>Alphaproteobacteria</taxon>
        <taxon>Rhodobacterales</taxon>
        <taxon>Roseobacteraceae</taxon>
        <taxon>Sulfitobacter</taxon>
    </lineage>
</organism>
<dbReference type="Pfam" id="PF13358">
    <property type="entry name" value="DDE_3"/>
    <property type="match status" value="1"/>
</dbReference>
<dbReference type="RefSeq" id="WP_367879617.1">
    <property type="nucleotide sequence ID" value="NZ_JBFNXX010000024.1"/>
</dbReference>
<evidence type="ECO:0000313" key="2">
    <source>
        <dbReference type="EMBL" id="MEW9921915.1"/>
    </source>
</evidence>
<proteinExistence type="predicted"/>
<protein>
    <submittedName>
        <fullName evidence="2">Transposase</fullName>
    </submittedName>
</protein>
<reference evidence="2 3" key="1">
    <citation type="submission" date="2024-07" db="EMBL/GenBank/DDBJ databases">
        <title>Marimonas sp.nov., isolated from tidal-flat sediment.</title>
        <authorList>
            <person name="Jayan J.N."/>
            <person name="Lee S.S."/>
        </authorList>
    </citation>
    <scope>NUCLEOTIDE SEQUENCE [LARGE SCALE GENOMIC DNA]</scope>
    <source>
        <strain evidence="2 3">MJW-29</strain>
    </source>
</reference>
<evidence type="ECO:0000259" key="1">
    <source>
        <dbReference type="Pfam" id="PF13358"/>
    </source>
</evidence>
<keyword evidence="3" id="KW-1185">Reference proteome</keyword>
<dbReference type="InterPro" id="IPR038717">
    <property type="entry name" value="Tc1-like_DDE_dom"/>
</dbReference>
<dbReference type="InterPro" id="IPR036397">
    <property type="entry name" value="RNaseH_sf"/>
</dbReference>
<sequence length="129" mass="14505">MAGLRHDRIDATGVMNGAMDREMFELYVEGILAPTLREGDVVILDNLPAHKSAVAQKILEDIGAWFLFLPKYSPDLNPIEMAFSKLKTLIRKAAARTYDDLWKAVGTVCNLFTPDECYNFFRAAGYETN</sequence>
<dbReference type="Proteomes" id="UP001556098">
    <property type="component" value="Unassembled WGS sequence"/>
</dbReference>
<feature type="domain" description="Tc1-like transposase DDE" evidence="1">
    <location>
        <begin position="2"/>
        <end position="101"/>
    </location>
</feature>
<dbReference type="Gene3D" id="3.30.420.10">
    <property type="entry name" value="Ribonuclease H-like superfamily/Ribonuclease H"/>
    <property type="match status" value="1"/>
</dbReference>